<sequence>MPKHKIDKQKAVTFQLVHRSQQDPLIADEDAPQRVLLPIKGKQRNTEDLFKNKQKAESIIDEGDDDEDFSDDMEESEGEDQEKVKELKVKFKLPTTVFPSEVEEEVGMLGKAAPVSGPQLHLDPDVVAAMDEDFDYSDPENQLEDNFIELANAVGSGHMNEDDDEYDDNMSGYNSEDLDEVNSLLGSDASFEKEETKSRFTNYSVTSSVMRRNDQLSLLDERFEKMFVGYDENEIGALDCEEIEGDVSADDILQRCVNDFQKSQTNEESEKKDVANKIKKQLEIHPEEEEFVEVVEHPKEKWDCESILSTYSNIYNHPKLISEPKTGKIKINKKTGVPSNVFNTSTLTSKALNKLNEENDRLDSKTPLDQHTVSQLSLYSVRSKNETPEERKERKQKLKEYRRERRCEKKLNSEAFKEETKRQVKIAINNRNNVQGNKIL</sequence>
<feature type="region of interest" description="Disordered" evidence="3">
    <location>
        <begin position="39"/>
        <end position="83"/>
    </location>
</feature>
<evidence type="ECO:0000256" key="3">
    <source>
        <dbReference type="SAM" id="MobiDB-lite"/>
    </source>
</evidence>
<reference evidence="4" key="1">
    <citation type="submission" date="2025-05" db="UniProtKB">
        <authorList>
            <consortium name="EnsemblMetazoa"/>
        </authorList>
    </citation>
    <scope>IDENTIFICATION</scope>
</reference>
<accession>A0ABM5JKS8</accession>
<dbReference type="EnsemblMetazoa" id="XM_050642587.1">
    <property type="protein sequence ID" value="XP_050498544.1"/>
    <property type="gene ID" value="LOC126879514"/>
</dbReference>
<dbReference type="RefSeq" id="XP_050498544.1">
    <property type="nucleotide sequence ID" value="XM_050642587.1"/>
</dbReference>
<evidence type="ECO:0000313" key="5">
    <source>
        <dbReference type="Proteomes" id="UP001652700"/>
    </source>
</evidence>
<organism evidence="4 5">
    <name type="scientific">Diabrotica virgifera virgifera</name>
    <name type="common">western corn rootworm</name>
    <dbReference type="NCBI Taxonomy" id="50390"/>
    <lineage>
        <taxon>Eukaryota</taxon>
        <taxon>Metazoa</taxon>
        <taxon>Ecdysozoa</taxon>
        <taxon>Arthropoda</taxon>
        <taxon>Hexapoda</taxon>
        <taxon>Insecta</taxon>
        <taxon>Pterygota</taxon>
        <taxon>Neoptera</taxon>
        <taxon>Endopterygota</taxon>
        <taxon>Coleoptera</taxon>
        <taxon>Polyphaga</taxon>
        <taxon>Cucujiformia</taxon>
        <taxon>Chrysomeloidea</taxon>
        <taxon>Chrysomelidae</taxon>
        <taxon>Galerucinae</taxon>
        <taxon>Diabroticina</taxon>
        <taxon>Diabroticites</taxon>
        <taxon>Diabrotica</taxon>
    </lineage>
</organism>
<evidence type="ECO:0000256" key="1">
    <source>
        <dbReference type="ARBA" id="ARBA00009078"/>
    </source>
</evidence>
<evidence type="ECO:0000256" key="2">
    <source>
        <dbReference type="ARBA" id="ARBA00021561"/>
    </source>
</evidence>
<dbReference type="GeneID" id="126879514"/>
<dbReference type="PANTHER" id="PTHR21531:SF0">
    <property type="entry name" value="PROTEIN LTV1 HOMOLOG"/>
    <property type="match status" value="1"/>
</dbReference>
<feature type="compositionally biased region" description="Basic and acidic residues" evidence="3">
    <location>
        <begin position="44"/>
        <end position="58"/>
    </location>
</feature>
<feature type="compositionally biased region" description="Acidic residues" evidence="3">
    <location>
        <begin position="59"/>
        <end position="80"/>
    </location>
</feature>
<proteinExistence type="inferred from homology"/>
<feature type="region of interest" description="Disordered" evidence="3">
    <location>
        <begin position="156"/>
        <end position="177"/>
    </location>
</feature>
<name>A0ABM5JKS8_DIAVI</name>
<dbReference type="InterPro" id="IPR007307">
    <property type="entry name" value="Ltv1"/>
</dbReference>
<dbReference type="PANTHER" id="PTHR21531">
    <property type="entry name" value="LOW-TEMPERATURE VIABILITY PROTEIN LTV1-RELATED"/>
    <property type="match status" value="1"/>
</dbReference>
<dbReference type="Proteomes" id="UP001652700">
    <property type="component" value="Unplaced"/>
</dbReference>
<protein>
    <recommendedName>
        <fullName evidence="2">Protein LTV1 homolog</fullName>
    </recommendedName>
</protein>
<evidence type="ECO:0000313" key="4">
    <source>
        <dbReference type="EnsemblMetazoa" id="XP_050498544.1"/>
    </source>
</evidence>
<keyword evidence="5" id="KW-1185">Reference proteome</keyword>
<dbReference type="Pfam" id="PF04180">
    <property type="entry name" value="LTV"/>
    <property type="match status" value="2"/>
</dbReference>
<comment type="similarity">
    <text evidence="1">Belongs to the LTV1 family.</text>
</comment>